<feature type="chain" id="PRO_5042260781" description="CBM-cenC domain-containing protein" evidence="1">
    <location>
        <begin position="20"/>
        <end position="347"/>
    </location>
</feature>
<evidence type="ECO:0000313" key="2">
    <source>
        <dbReference type="EMBL" id="MDQ0289694.1"/>
    </source>
</evidence>
<dbReference type="RefSeq" id="WP_307261148.1">
    <property type="nucleotide sequence ID" value="NZ_JAUSVL010000001.1"/>
</dbReference>
<keyword evidence="1" id="KW-0732">Signal</keyword>
<dbReference type="EMBL" id="JAUSVL010000001">
    <property type="protein sequence ID" value="MDQ0289694.1"/>
    <property type="molecule type" value="Genomic_DNA"/>
</dbReference>
<evidence type="ECO:0000256" key="1">
    <source>
        <dbReference type="SAM" id="SignalP"/>
    </source>
</evidence>
<proteinExistence type="predicted"/>
<name>A0AAE3VFR0_9BACT</name>
<keyword evidence="3" id="KW-1185">Reference proteome</keyword>
<feature type="signal peptide" evidence="1">
    <location>
        <begin position="1"/>
        <end position="19"/>
    </location>
</feature>
<accession>A0AAE3VFR0</accession>
<sequence length="347" mass="38366">MICKRLVVLCLLSVMAARGVDFVTSQTAWEYSGEAIGCGNVLAEVAPAPGKEGMYSLKLTFYLTAHAPDWLDVRYVPGVPLDWRQETELSLPYYAEQPGASPWLKITSTNAPGANSSLHEAQVLLDGVPPAMGQWHLLSIALDKPASQKEQVTALSAYLPTRKEFLPIGQPVVFYLGLFPYQPPARPAWPPQRAATLSMTPLWQGPLSDDGWVRVKDHNNQNDHAAEFVAGAAEFVSTVDGWNEFLHSDTAKITLKPNTTYRLQFSYDITQSLAGANARFYSLVRAANTIKADVGWQNWYDAKGSSNSRVVSFTTRENDGYHLVFGIRDRGGIRIRDVALYEMTAKP</sequence>
<protein>
    <recommendedName>
        <fullName evidence="4">CBM-cenC domain-containing protein</fullName>
    </recommendedName>
</protein>
<dbReference type="AlphaFoldDB" id="A0AAE3VFR0"/>
<dbReference type="Proteomes" id="UP001238163">
    <property type="component" value="Unassembled WGS sequence"/>
</dbReference>
<gene>
    <name evidence="2" type="ORF">J3R75_001801</name>
</gene>
<dbReference type="Gene3D" id="2.60.120.260">
    <property type="entry name" value="Galactose-binding domain-like"/>
    <property type="match status" value="1"/>
</dbReference>
<evidence type="ECO:0000313" key="3">
    <source>
        <dbReference type="Proteomes" id="UP001238163"/>
    </source>
</evidence>
<organism evidence="2 3">
    <name type="scientific">Oligosphaera ethanolica</name>
    <dbReference type="NCBI Taxonomy" id="760260"/>
    <lineage>
        <taxon>Bacteria</taxon>
        <taxon>Pseudomonadati</taxon>
        <taxon>Lentisphaerota</taxon>
        <taxon>Oligosphaeria</taxon>
        <taxon>Oligosphaerales</taxon>
        <taxon>Oligosphaeraceae</taxon>
        <taxon>Oligosphaera</taxon>
    </lineage>
</organism>
<evidence type="ECO:0008006" key="4">
    <source>
        <dbReference type="Google" id="ProtNLM"/>
    </source>
</evidence>
<comment type="caution">
    <text evidence="2">The sequence shown here is derived from an EMBL/GenBank/DDBJ whole genome shotgun (WGS) entry which is preliminary data.</text>
</comment>
<reference evidence="2" key="1">
    <citation type="submission" date="2023-07" db="EMBL/GenBank/DDBJ databases">
        <title>Genomic Encyclopedia of Type Strains, Phase IV (KMG-IV): sequencing the most valuable type-strain genomes for metagenomic binning, comparative biology and taxonomic classification.</title>
        <authorList>
            <person name="Goeker M."/>
        </authorList>
    </citation>
    <scope>NUCLEOTIDE SEQUENCE</scope>
    <source>
        <strain evidence="2">DSM 24202</strain>
    </source>
</reference>